<dbReference type="SUPFAM" id="SSF52540">
    <property type="entry name" value="P-loop containing nucleoside triphosphate hydrolases"/>
    <property type="match status" value="1"/>
</dbReference>
<dbReference type="InterPro" id="IPR002586">
    <property type="entry name" value="CobQ/CobB/MinD/ParA_Nub-bd_dom"/>
</dbReference>
<keyword evidence="3" id="KW-1185">Reference proteome</keyword>
<name>A0ABS1D430_9PROT</name>
<evidence type="ECO:0000259" key="1">
    <source>
        <dbReference type="Pfam" id="PF01656"/>
    </source>
</evidence>
<dbReference type="Gene3D" id="3.40.50.300">
    <property type="entry name" value="P-loop containing nucleotide triphosphate hydrolases"/>
    <property type="match status" value="1"/>
</dbReference>
<feature type="domain" description="CobQ/CobB/MinD/ParA nucleotide binding" evidence="1">
    <location>
        <begin position="7"/>
        <end position="166"/>
    </location>
</feature>
<evidence type="ECO:0000313" key="2">
    <source>
        <dbReference type="EMBL" id="MBK1661221.1"/>
    </source>
</evidence>
<dbReference type="PIRSF" id="PIRSF009320">
    <property type="entry name" value="Nuc_binding_HP_1000"/>
    <property type="match status" value="1"/>
</dbReference>
<reference evidence="2 3" key="1">
    <citation type="journal article" date="2020" name="Microorganisms">
        <title>Osmotic Adaptation and Compatible Solute Biosynthesis of Phototrophic Bacteria as Revealed from Genome Analyses.</title>
        <authorList>
            <person name="Imhoff J.F."/>
            <person name="Rahn T."/>
            <person name="Kunzel S."/>
            <person name="Keller A."/>
            <person name="Neulinger S.C."/>
        </authorList>
    </citation>
    <scope>NUCLEOTIDE SEQUENCE [LARGE SCALE GENOMIC DNA]</scope>
    <source>
        <strain evidence="2 3">DSM 15382</strain>
    </source>
</reference>
<dbReference type="Proteomes" id="UP000697995">
    <property type="component" value="Unassembled WGS sequence"/>
</dbReference>
<dbReference type="Pfam" id="PF01656">
    <property type="entry name" value="CbiA"/>
    <property type="match status" value="1"/>
</dbReference>
<sequence length="216" mass="23075">MQPVVLLSSPKGGCGKSSLSRNILVSAAQAGKRVVGVDLDKQGTLTTWSERRERARVAVPSLPPVPVIPAELDDWREALAHARATDADLIVVDTPPSVELNLNAVLSLSSAADLILVPSQTTMDDVDSTAPWMKRLLATQAKAAFILNRANRRTRAFSTIRARLVAVGPICPIEVGQFEEIPAAAGKGLGVLDLTRTNSGETFEALWSYVAREVGL</sequence>
<dbReference type="RefSeq" id="WP_133222539.1">
    <property type="nucleotide sequence ID" value="NZ_NRSG01000268.1"/>
</dbReference>
<accession>A0ABS1D430</accession>
<dbReference type="InterPro" id="IPR050678">
    <property type="entry name" value="DNA_Partitioning_ATPase"/>
</dbReference>
<organism evidence="2 3">
    <name type="scientific">Paracraurococcus ruber</name>
    <dbReference type="NCBI Taxonomy" id="77675"/>
    <lineage>
        <taxon>Bacteria</taxon>
        <taxon>Pseudomonadati</taxon>
        <taxon>Pseudomonadota</taxon>
        <taxon>Alphaproteobacteria</taxon>
        <taxon>Acetobacterales</taxon>
        <taxon>Roseomonadaceae</taxon>
        <taxon>Paracraurococcus</taxon>
    </lineage>
</organism>
<dbReference type="PANTHER" id="PTHR13696:SF96">
    <property type="entry name" value="COBQ_COBB_MIND_PARA NUCLEOTIDE BINDING DOMAIN-CONTAINING PROTEIN"/>
    <property type="match status" value="1"/>
</dbReference>
<dbReference type="InterPro" id="IPR027417">
    <property type="entry name" value="P-loop_NTPase"/>
</dbReference>
<dbReference type="EMBL" id="NRSG01000268">
    <property type="protein sequence ID" value="MBK1661221.1"/>
    <property type="molecule type" value="Genomic_DNA"/>
</dbReference>
<dbReference type="CDD" id="cd02042">
    <property type="entry name" value="ParAB_family"/>
    <property type="match status" value="1"/>
</dbReference>
<protein>
    <submittedName>
        <fullName evidence="2">Cobyrinic acid ac-diamide synthase</fullName>
    </submittedName>
</protein>
<comment type="caution">
    <text evidence="2">The sequence shown here is derived from an EMBL/GenBank/DDBJ whole genome shotgun (WGS) entry which is preliminary data.</text>
</comment>
<dbReference type="PANTHER" id="PTHR13696">
    <property type="entry name" value="P-LOOP CONTAINING NUCLEOSIDE TRIPHOSPHATE HYDROLASE"/>
    <property type="match status" value="1"/>
</dbReference>
<evidence type="ECO:0000313" key="3">
    <source>
        <dbReference type="Proteomes" id="UP000697995"/>
    </source>
</evidence>
<gene>
    <name evidence="2" type="ORF">CKO45_23715</name>
</gene>
<proteinExistence type="predicted"/>